<evidence type="ECO:0000256" key="4">
    <source>
        <dbReference type="ARBA" id="ARBA00023136"/>
    </source>
</evidence>
<keyword evidence="2 6" id="KW-0812">Transmembrane</keyword>
<evidence type="ECO:0000256" key="2">
    <source>
        <dbReference type="ARBA" id="ARBA00022692"/>
    </source>
</evidence>
<reference evidence="7" key="1">
    <citation type="journal article" date="2012" name="PLoS Genet.">
        <title>Comparative analysis of the genomes of two field isolates of the rice blast fungus Magnaporthe oryzae.</title>
        <authorList>
            <person name="Xue M."/>
            <person name="Yang J."/>
            <person name="Li Z."/>
            <person name="Hu S."/>
            <person name="Yao N."/>
            <person name="Dean R.A."/>
            <person name="Zhao W."/>
            <person name="Shen M."/>
            <person name="Zhang H."/>
            <person name="Li C."/>
            <person name="Liu L."/>
            <person name="Cao L."/>
            <person name="Xu X."/>
            <person name="Xing Y."/>
            <person name="Hsiang T."/>
            <person name="Zhang Z."/>
            <person name="Xu J.R."/>
            <person name="Peng Y.L."/>
        </authorList>
    </citation>
    <scope>NUCLEOTIDE SEQUENCE</scope>
    <source>
        <strain evidence="7">Y34</strain>
    </source>
</reference>
<dbReference type="PANTHER" id="PTHR36460">
    <property type="entry name" value="UPF0132 DOMAIN PROTEIN (AFU_ORTHOLOGUE AFUA_3G10255)"/>
    <property type="match status" value="1"/>
</dbReference>
<feature type="compositionally biased region" description="Low complexity" evidence="5">
    <location>
        <begin position="37"/>
        <end position="47"/>
    </location>
</feature>
<proteinExistence type="predicted"/>
<evidence type="ECO:0000256" key="3">
    <source>
        <dbReference type="ARBA" id="ARBA00022989"/>
    </source>
</evidence>
<organism evidence="7">
    <name type="scientific">Pyricularia oryzae (strain Y34)</name>
    <name type="common">Rice blast fungus</name>
    <name type="synonym">Magnaporthe oryzae</name>
    <dbReference type="NCBI Taxonomy" id="1143189"/>
    <lineage>
        <taxon>Eukaryota</taxon>
        <taxon>Fungi</taxon>
        <taxon>Dikarya</taxon>
        <taxon>Ascomycota</taxon>
        <taxon>Pezizomycotina</taxon>
        <taxon>Sordariomycetes</taxon>
        <taxon>Sordariomycetidae</taxon>
        <taxon>Magnaporthales</taxon>
        <taxon>Pyriculariaceae</taxon>
        <taxon>Pyricularia</taxon>
    </lineage>
</organism>
<keyword evidence="3 6" id="KW-1133">Transmembrane helix</keyword>
<dbReference type="EMBL" id="JH793871">
    <property type="protein sequence ID" value="ELQ39015.1"/>
    <property type="molecule type" value="Genomic_DNA"/>
</dbReference>
<feature type="region of interest" description="Disordered" evidence="5">
    <location>
        <begin position="1"/>
        <end position="69"/>
    </location>
</feature>
<accession>A0AA97NZ61</accession>
<feature type="region of interest" description="Disordered" evidence="5">
    <location>
        <begin position="355"/>
        <end position="377"/>
    </location>
</feature>
<evidence type="ECO:0000256" key="5">
    <source>
        <dbReference type="SAM" id="MobiDB-lite"/>
    </source>
</evidence>
<evidence type="ECO:0000313" key="7">
    <source>
        <dbReference type="EMBL" id="ELQ39015.1"/>
    </source>
</evidence>
<feature type="transmembrane region" description="Helical" evidence="6">
    <location>
        <begin position="173"/>
        <end position="191"/>
    </location>
</feature>
<feature type="transmembrane region" description="Helical" evidence="6">
    <location>
        <begin position="149"/>
        <end position="167"/>
    </location>
</feature>
<gene>
    <name evidence="7" type="ORF">OOU_Y34scaffold00516g50</name>
</gene>
<sequence>MDFAPYQSSPPEHARSPIDSPRTSLERRPWSPARGGNYYNNNNAAAASTTSPPPLQHPQPQRQWSGGIPSPSYYQQQGLGSAAGGDGYFAGRSGGPWGDRDGTLSEFDTSLGIRLDYEACLAYLFCPPLGAIVLLIMERKSDYVRFHAWQSSLLFTAIFVIHLIFSWSKFLSWLFFIGDLVLIGFLTLKAYRDADTLDRVTPGLGGLRDVYNTCDERMEGGLSWYRVHNQGVHYFQDLRACNRFVLGIDHRLADPINIYIWRMEADYNSFATDARRQQDGLLAVTEVRARLAEDRCHQRRWNQITREIPIVDAMDIGILGWGQPPERRPRPRRLFSPLRDRYGIRKRLYGIRKEPEKEGPSIFSRSRSHPVQAEKPEYPDGPPIDEYFLRSGRTRWNSFPVNDERVQELRASRAEKIRLAILESERDAEQVATGLSRRNYGSYGSCLLSAAQLGLVVVVYIVGAVFAGNQLSVDVLLLIGGMIVAAAAGHGLGFGG</sequence>
<feature type="transmembrane region" description="Helical" evidence="6">
    <location>
        <begin position="446"/>
        <end position="469"/>
    </location>
</feature>
<dbReference type="PANTHER" id="PTHR36460:SF1">
    <property type="entry name" value="UPF0132 DOMAIN PROTEIN (AFU_ORTHOLOGUE AFUA_3G10255)"/>
    <property type="match status" value="1"/>
</dbReference>
<dbReference type="GO" id="GO:0016020">
    <property type="term" value="C:membrane"/>
    <property type="evidence" value="ECO:0007669"/>
    <property type="project" value="UniProtKB-SubCell"/>
</dbReference>
<dbReference type="Proteomes" id="UP000011086">
    <property type="component" value="Unassembled WGS sequence"/>
</dbReference>
<feature type="transmembrane region" description="Helical" evidence="6">
    <location>
        <begin position="475"/>
        <end position="495"/>
    </location>
</feature>
<protein>
    <submittedName>
        <fullName evidence="7">Uncharacterized protein</fullName>
    </submittedName>
</protein>
<name>A0AA97NZ61_PYRO3</name>
<keyword evidence="4 6" id="KW-0472">Membrane</keyword>
<evidence type="ECO:0000256" key="6">
    <source>
        <dbReference type="SAM" id="Phobius"/>
    </source>
</evidence>
<feature type="compositionally biased region" description="Polar residues" evidence="5">
    <location>
        <begin position="1"/>
        <end position="10"/>
    </location>
</feature>
<comment type="subcellular location">
    <subcellularLocation>
        <location evidence="1">Membrane</location>
        <topology evidence="1">Multi-pass membrane protein</topology>
    </subcellularLocation>
</comment>
<feature type="transmembrane region" description="Helical" evidence="6">
    <location>
        <begin position="121"/>
        <end position="137"/>
    </location>
</feature>
<evidence type="ECO:0000256" key="1">
    <source>
        <dbReference type="ARBA" id="ARBA00004141"/>
    </source>
</evidence>
<dbReference type="AlphaFoldDB" id="A0AA97NZ61"/>